<dbReference type="PROSITE" id="PS51007">
    <property type="entry name" value="CYTC"/>
    <property type="match status" value="1"/>
</dbReference>
<keyword evidence="5" id="KW-0472">Membrane</keyword>
<evidence type="ECO:0000256" key="4">
    <source>
        <dbReference type="PROSITE-ProRule" id="PRU00433"/>
    </source>
</evidence>
<dbReference type="AlphaFoldDB" id="A0A2H3NNN7"/>
<dbReference type="OrthoDB" id="9811395at2"/>
<reference evidence="7 8" key="1">
    <citation type="submission" date="2017-10" db="EMBL/GenBank/DDBJ databases">
        <title>Draft genome of Longimonas halophila.</title>
        <authorList>
            <person name="Goh K.M."/>
            <person name="Shamsir M.S."/>
            <person name="Lim S.W."/>
        </authorList>
    </citation>
    <scope>NUCLEOTIDE SEQUENCE [LARGE SCALE GENOMIC DNA]</scope>
    <source>
        <strain evidence="7 8">KCTC 42399</strain>
    </source>
</reference>
<dbReference type="GO" id="GO:0046872">
    <property type="term" value="F:metal ion binding"/>
    <property type="evidence" value="ECO:0007669"/>
    <property type="project" value="UniProtKB-KW"/>
</dbReference>
<keyword evidence="5" id="KW-1133">Transmembrane helix</keyword>
<protein>
    <submittedName>
        <fullName evidence="7">Cytochrome-c oxidase, cbb3-type subunit II</fullName>
    </submittedName>
</protein>
<dbReference type="RefSeq" id="WP_098061481.1">
    <property type="nucleotide sequence ID" value="NZ_PDEP01000003.1"/>
</dbReference>
<comment type="caution">
    <text evidence="7">The sequence shown here is derived from an EMBL/GenBank/DDBJ whole genome shotgun (WGS) entry which is preliminary data.</text>
</comment>
<keyword evidence="8" id="KW-1185">Reference proteome</keyword>
<dbReference type="InterPro" id="IPR036909">
    <property type="entry name" value="Cyt_c-like_dom_sf"/>
</dbReference>
<evidence type="ECO:0000313" key="8">
    <source>
        <dbReference type="Proteomes" id="UP000221024"/>
    </source>
</evidence>
<evidence type="ECO:0000256" key="1">
    <source>
        <dbReference type="ARBA" id="ARBA00022617"/>
    </source>
</evidence>
<organism evidence="7 8">
    <name type="scientific">Longimonas halophila</name>
    <dbReference type="NCBI Taxonomy" id="1469170"/>
    <lineage>
        <taxon>Bacteria</taxon>
        <taxon>Pseudomonadati</taxon>
        <taxon>Rhodothermota</taxon>
        <taxon>Rhodothermia</taxon>
        <taxon>Rhodothermales</taxon>
        <taxon>Salisaetaceae</taxon>
        <taxon>Longimonas</taxon>
    </lineage>
</organism>
<keyword evidence="3 4" id="KW-0408">Iron</keyword>
<dbReference type="SUPFAM" id="SSF46626">
    <property type="entry name" value="Cytochrome c"/>
    <property type="match status" value="1"/>
</dbReference>
<dbReference type="InterPro" id="IPR003468">
    <property type="entry name" value="Cyt_c_oxidase_monohaem-su/FixO"/>
</dbReference>
<name>A0A2H3NNN7_9BACT</name>
<dbReference type="NCBIfam" id="TIGR00781">
    <property type="entry name" value="ccoO"/>
    <property type="match status" value="1"/>
</dbReference>
<dbReference type="NCBIfam" id="NF011055">
    <property type="entry name" value="PRK14487.1"/>
    <property type="match status" value="1"/>
</dbReference>
<keyword evidence="2 4" id="KW-0479">Metal-binding</keyword>
<sequence>MSRFIDKDGMHRSLEGWPLVFTVLTTIAILVGGLVEIVPLMLADDAAERIETVEPFTPLELAGRDIYISEGCVGCHSQAVRPFRHELERYGEYQRAGETVYERPFLWGSKRTGPDLARVGGKYPHLWHVRHMEDPRSTSPGSIMPPYPWMLEKDADLDVLPRKLRALRALGTPYSDEEIAQATELAEEQAAEIASEIEQQGGPADLESKQIVALVAYLQRLGTDIDAAPDVENELSDASSNASGSN</sequence>
<evidence type="ECO:0000256" key="3">
    <source>
        <dbReference type="ARBA" id="ARBA00023004"/>
    </source>
</evidence>
<evidence type="ECO:0000313" key="7">
    <source>
        <dbReference type="EMBL" id="PEN08440.1"/>
    </source>
</evidence>
<dbReference type="Proteomes" id="UP000221024">
    <property type="component" value="Unassembled WGS sequence"/>
</dbReference>
<dbReference type="Gene3D" id="1.10.760.10">
    <property type="entry name" value="Cytochrome c-like domain"/>
    <property type="match status" value="1"/>
</dbReference>
<proteinExistence type="predicted"/>
<evidence type="ECO:0000256" key="5">
    <source>
        <dbReference type="SAM" id="Phobius"/>
    </source>
</evidence>
<keyword evidence="1 4" id="KW-0349">Heme</keyword>
<feature type="transmembrane region" description="Helical" evidence="5">
    <location>
        <begin position="20"/>
        <end position="42"/>
    </location>
</feature>
<dbReference type="Gene3D" id="6.10.250.2250">
    <property type="match status" value="1"/>
</dbReference>
<evidence type="ECO:0000256" key="2">
    <source>
        <dbReference type="ARBA" id="ARBA00022723"/>
    </source>
</evidence>
<keyword evidence="5" id="KW-0812">Transmembrane</keyword>
<dbReference type="EMBL" id="PDEP01000003">
    <property type="protein sequence ID" value="PEN08440.1"/>
    <property type="molecule type" value="Genomic_DNA"/>
</dbReference>
<gene>
    <name evidence="7" type="primary">ccoO</name>
    <name evidence="7" type="ORF">CRI93_04825</name>
</gene>
<dbReference type="GO" id="GO:0009055">
    <property type="term" value="F:electron transfer activity"/>
    <property type="evidence" value="ECO:0007669"/>
    <property type="project" value="InterPro"/>
</dbReference>
<evidence type="ECO:0000259" key="6">
    <source>
        <dbReference type="PROSITE" id="PS51007"/>
    </source>
</evidence>
<accession>A0A2H3NNN7</accession>
<dbReference type="InterPro" id="IPR009056">
    <property type="entry name" value="Cyt_c-like_dom"/>
</dbReference>
<feature type="domain" description="Cytochrome c" evidence="6">
    <location>
        <begin position="58"/>
        <end position="222"/>
    </location>
</feature>
<dbReference type="Pfam" id="PF02433">
    <property type="entry name" value="FixO"/>
    <property type="match status" value="1"/>
</dbReference>
<dbReference type="GO" id="GO:0020037">
    <property type="term" value="F:heme binding"/>
    <property type="evidence" value="ECO:0007669"/>
    <property type="project" value="InterPro"/>
</dbReference>